<dbReference type="InterPro" id="IPR006311">
    <property type="entry name" value="TAT_signal"/>
</dbReference>
<keyword evidence="4" id="KW-1185">Reference proteome</keyword>
<dbReference type="Gene3D" id="3.40.190.150">
    <property type="entry name" value="Bordetella uptake gene, domain 1"/>
    <property type="match status" value="1"/>
</dbReference>
<comment type="caution">
    <text evidence="3">The sequence shown here is derived from an EMBL/GenBank/DDBJ whole genome shotgun (WGS) entry which is preliminary data.</text>
</comment>
<feature type="signal peptide" evidence="2">
    <location>
        <begin position="1"/>
        <end position="33"/>
    </location>
</feature>
<dbReference type="InterPro" id="IPR042100">
    <property type="entry name" value="Bug_dom1"/>
</dbReference>
<dbReference type="Pfam" id="PF03401">
    <property type="entry name" value="TctC"/>
    <property type="match status" value="1"/>
</dbReference>
<dbReference type="AlphaFoldDB" id="A0A512NHY5"/>
<proteinExistence type="inferred from homology"/>
<dbReference type="Gene3D" id="3.40.190.10">
    <property type="entry name" value="Periplasmic binding protein-like II"/>
    <property type="match status" value="1"/>
</dbReference>
<sequence length="333" mass="35520">MTIGVRSLRRRPLLSGLAGSAGLVLAGAAPVRATDWPTKPVRVVSPSTGGITDTHSRIVFDALSERLGQRFYIDGKPGAGGGISAQVAARAPADGYTLLFCIASLIVTNPFVYENQLYDVDRDFDPVAMLAKAPFAILVRESLAVRSMAELAAYIRARPGKVTFANVSPGSLAHLVGELYLQRIDGRAEMIPYRSVPQTILALSSGEMDVFVSPIGEAKAGIAGGKIRGLAVTTPARLATLPDVPTMAEQGFDGFDIAGWYGVLAPKATPRAIVDKANRELNSVTQSETYRARIAELGAYMGPPLSPEAFRDEWRAEAAQWGALIRKIGLKLD</sequence>
<dbReference type="Proteomes" id="UP000321058">
    <property type="component" value="Unassembled WGS sequence"/>
</dbReference>
<name>A0A512NHY5_9HYPH</name>
<organism evidence="3 4">
    <name type="scientific">Reyranella soli</name>
    <dbReference type="NCBI Taxonomy" id="1230389"/>
    <lineage>
        <taxon>Bacteria</taxon>
        <taxon>Pseudomonadati</taxon>
        <taxon>Pseudomonadota</taxon>
        <taxon>Alphaproteobacteria</taxon>
        <taxon>Hyphomicrobiales</taxon>
        <taxon>Reyranellaceae</taxon>
        <taxon>Reyranella</taxon>
    </lineage>
</organism>
<dbReference type="CDD" id="cd07012">
    <property type="entry name" value="PBP2_Bug_TTT"/>
    <property type="match status" value="1"/>
</dbReference>
<dbReference type="EMBL" id="BKAJ01000105">
    <property type="protein sequence ID" value="GEP58568.1"/>
    <property type="molecule type" value="Genomic_DNA"/>
</dbReference>
<keyword evidence="2" id="KW-0732">Signal</keyword>
<dbReference type="PANTHER" id="PTHR42928">
    <property type="entry name" value="TRICARBOXYLATE-BINDING PROTEIN"/>
    <property type="match status" value="1"/>
</dbReference>
<gene>
    <name evidence="3" type="ORF">RSO01_57340</name>
</gene>
<evidence type="ECO:0000256" key="1">
    <source>
        <dbReference type="ARBA" id="ARBA00006987"/>
    </source>
</evidence>
<evidence type="ECO:0000256" key="2">
    <source>
        <dbReference type="SAM" id="SignalP"/>
    </source>
</evidence>
<reference evidence="3 4" key="1">
    <citation type="submission" date="2019-07" db="EMBL/GenBank/DDBJ databases">
        <title>Whole genome shotgun sequence of Reyranella soli NBRC 108950.</title>
        <authorList>
            <person name="Hosoyama A."/>
            <person name="Uohara A."/>
            <person name="Ohji S."/>
            <person name="Ichikawa N."/>
        </authorList>
    </citation>
    <scope>NUCLEOTIDE SEQUENCE [LARGE SCALE GENOMIC DNA]</scope>
    <source>
        <strain evidence="3 4">NBRC 108950</strain>
    </source>
</reference>
<protein>
    <submittedName>
        <fullName evidence="3">Exported protein</fullName>
    </submittedName>
</protein>
<evidence type="ECO:0000313" key="3">
    <source>
        <dbReference type="EMBL" id="GEP58568.1"/>
    </source>
</evidence>
<dbReference type="PROSITE" id="PS51318">
    <property type="entry name" value="TAT"/>
    <property type="match status" value="1"/>
</dbReference>
<feature type="chain" id="PRO_5022226003" evidence="2">
    <location>
        <begin position="34"/>
        <end position="333"/>
    </location>
</feature>
<dbReference type="InterPro" id="IPR005064">
    <property type="entry name" value="BUG"/>
</dbReference>
<dbReference type="SUPFAM" id="SSF53850">
    <property type="entry name" value="Periplasmic binding protein-like II"/>
    <property type="match status" value="1"/>
</dbReference>
<evidence type="ECO:0000313" key="4">
    <source>
        <dbReference type="Proteomes" id="UP000321058"/>
    </source>
</evidence>
<accession>A0A512NHY5</accession>
<dbReference type="PIRSF" id="PIRSF017082">
    <property type="entry name" value="YflP"/>
    <property type="match status" value="1"/>
</dbReference>
<comment type="similarity">
    <text evidence="1">Belongs to the UPF0065 (bug) family.</text>
</comment>
<dbReference type="PANTHER" id="PTHR42928:SF5">
    <property type="entry name" value="BLR1237 PROTEIN"/>
    <property type="match status" value="1"/>
</dbReference>